<sequence>MKKQLLIIAIILFSLQANADDKKIEYRSSNLNIAMYEYEHVNSLKLSLNIMKDKGQKAKVKLMDVNGSILHEEVIGRKSTAVNVRFDLSSAPAGKYYVELTSGDRIITREVNRSQQSLSY</sequence>
<feature type="chain" id="PRO_5020492767" description="Secretion system C-terminal sorting domain-containing protein" evidence="1">
    <location>
        <begin position="20"/>
        <end position="120"/>
    </location>
</feature>
<accession>A0A4Q5LXA5</accession>
<dbReference type="Proteomes" id="UP000293162">
    <property type="component" value="Unassembled WGS sequence"/>
</dbReference>
<protein>
    <recommendedName>
        <fullName evidence="4">Secretion system C-terminal sorting domain-containing protein</fullName>
    </recommendedName>
</protein>
<keyword evidence="1" id="KW-0732">Signal</keyword>
<comment type="caution">
    <text evidence="2">The sequence shown here is derived from an EMBL/GenBank/DDBJ whole genome shotgun (WGS) entry which is preliminary data.</text>
</comment>
<proteinExistence type="predicted"/>
<gene>
    <name evidence="2" type="ORF">EWM59_17290</name>
</gene>
<dbReference type="OrthoDB" id="1123245at2"/>
<name>A0A4Q5LXA5_9BACT</name>
<dbReference type="EMBL" id="SEWF01000026">
    <property type="protein sequence ID" value="RYU94398.1"/>
    <property type="molecule type" value="Genomic_DNA"/>
</dbReference>
<keyword evidence="3" id="KW-1185">Reference proteome</keyword>
<evidence type="ECO:0000256" key="1">
    <source>
        <dbReference type="SAM" id="SignalP"/>
    </source>
</evidence>
<feature type="signal peptide" evidence="1">
    <location>
        <begin position="1"/>
        <end position="19"/>
    </location>
</feature>
<organism evidence="2 3">
    <name type="scientific">Emticicia agri</name>
    <dbReference type="NCBI Taxonomy" id="2492393"/>
    <lineage>
        <taxon>Bacteria</taxon>
        <taxon>Pseudomonadati</taxon>
        <taxon>Bacteroidota</taxon>
        <taxon>Cytophagia</taxon>
        <taxon>Cytophagales</taxon>
        <taxon>Leadbetterellaceae</taxon>
        <taxon>Emticicia</taxon>
    </lineage>
</organism>
<dbReference type="RefSeq" id="WP_130022486.1">
    <property type="nucleotide sequence ID" value="NZ_SEWF01000026.1"/>
</dbReference>
<dbReference type="AlphaFoldDB" id="A0A4Q5LXA5"/>
<evidence type="ECO:0008006" key="4">
    <source>
        <dbReference type="Google" id="ProtNLM"/>
    </source>
</evidence>
<evidence type="ECO:0000313" key="3">
    <source>
        <dbReference type="Proteomes" id="UP000293162"/>
    </source>
</evidence>
<reference evidence="2 3" key="1">
    <citation type="submission" date="2019-02" db="EMBL/GenBank/DDBJ databases">
        <title>Bacterial novel species Emticicia sp. 17J42-9 isolated from soil.</title>
        <authorList>
            <person name="Jung H.-Y."/>
        </authorList>
    </citation>
    <scope>NUCLEOTIDE SEQUENCE [LARGE SCALE GENOMIC DNA]</scope>
    <source>
        <strain evidence="2 3">17J42-9</strain>
    </source>
</reference>
<evidence type="ECO:0000313" key="2">
    <source>
        <dbReference type="EMBL" id="RYU94398.1"/>
    </source>
</evidence>